<gene>
    <name evidence="2" type="ORF">WJX73_007703</name>
</gene>
<evidence type="ECO:0000256" key="1">
    <source>
        <dbReference type="SAM" id="Phobius"/>
    </source>
</evidence>
<name>A0AAW1PFK2_9CHLO</name>
<proteinExistence type="predicted"/>
<evidence type="ECO:0000313" key="3">
    <source>
        <dbReference type="Proteomes" id="UP001465755"/>
    </source>
</evidence>
<keyword evidence="3" id="KW-1185">Reference proteome</keyword>
<keyword evidence="1" id="KW-0472">Membrane</keyword>
<dbReference type="EMBL" id="JALJOQ010000032">
    <property type="protein sequence ID" value="KAK9807283.1"/>
    <property type="molecule type" value="Genomic_DNA"/>
</dbReference>
<comment type="caution">
    <text evidence="2">The sequence shown here is derived from an EMBL/GenBank/DDBJ whole genome shotgun (WGS) entry which is preliminary data.</text>
</comment>
<feature type="transmembrane region" description="Helical" evidence="1">
    <location>
        <begin position="122"/>
        <end position="144"/>
    </location>
</feature>
<sequence length="149" mass="16694">MASSAGPILTASPCKLRGRTAIGEGFRHVVSAHRQRRLVLRYPAGLRPPGPRKQCIRLTAKGSQDQEDLTPYQKKVLERRKQTQAEYEGDPTAFVPRRNREKDLYTDQWDGDKWKGSKLNGLTVITVISILAPVIGLLVAYFSYGSLWG</sequence>
<evidence type="ECO:0000313" key="2">
    <source>
        <dbReference type="EMBL" id="KAK9807283.1"/>
    </source>
</evidence>
<reference evidence="2 3" key="1">
    <citation type="journal article" date="2024" name="Nat. Commun.">
        <title>Phylogenomics reveals the evolutionary origins of lichenization in chlorophyte algae.</title>
        <authorList>
            <person name="Puginier C."/>
            <person name="Libourel C."/>
            <person name="Otte J."/>
            <person name="Skaloud P."/>
            <person name="Haon M."/>
            <person name="Grisel S."/>
            <person name="Petersen M."/>
            <person name="Berrin J.G."/>
            <person name="Delaux P.M."/>
            <person name="Dal Grande F."/>
            <person name="Keller J."/>
        </authorList>
    </citation>
    <scope>NUCLEOTIDE SEQUENCE [LARGE SCALE GENOMIC DNA]</scope>
    <source>
        <strain evidence="2 3">SAG 2036</strain>
    </source>
</reference>
<keyword evidence="1" id="KW-0812">Transmembrane</keyword>
<keyword evidence="1" id="KW-1133">Transmembrane helix</keyword>
<dbReference type="Proteomes" id="UP001465755">
    <property type="component" value="Unassembled WGS sequence"/>
</dbReference>
<accession>A0AAW1PFK2</accession>
<protein>
    <submittedName>
        <fullName evidence="2">Uncharacterized protein</fullName>
    </submittedName>
</protein>
<organism evidence="2 3">
    <name type="scientific">Symbiochloris irregularis</name>
    <dbReference type="NCBI Taxonomy" id="706552"/>
    <lineage>
        <taxon>Eukaryota</taxon>
        <taxon>Viridiplantae</taxon>
        <taxon>Chlorophyta</taxon>
        <taxon>core chlorophytes</taxon>
        <taxon>Trebouxiophyceae</taxon>
        <taxon>Trebouxiales</taxon>
        <taxon>Trebouxiaceae</taxon>
        <taxon>Symbiochloris</taxon>
    </lineage>
</organism>
<dbReference type="AlphaFoldDB" id="A0AAW1PFK2"/>